<reference evidence="2" key="1">
    <citation type="submission" date="2014-09" db="EMBL/GenBank/DDBJ databases">
        <authorList>
            <person name="Mudge J."/>
            <person name="Ramaraj T."/>
            <person name="Lindquist I.E."/>
            <person name="Bharti A.K."/>
            <person name="Sundararajan A."/>
            <person name="Cameron C.T."/>
            <person name="Woodward J.E."/>
            <person name="May G.D."/>
            <person name="Brubaker C."/>
            <person name="Broadhvest J."/>
            <person name="Wilkins T.A."/>
        </authorList>
    </citation>
    <scope>NUCLEOTIDE SEQUENCE</scope>
    <source>
        <strain evidence="2">cv. AKA8401</strain>
    </source>
</reference>
<dbReference type="EMBL" id="KN413668">
    <property type="protein sequence ID" value="KHG19673.1"/>
    <property type="molecule type" value="Genomic_DNA"/>
</dbReference>
<organism evidence="1 2">
    <name type="scientific">Gossypium arboreum</name>
    <name type="common">Tree cotton</name>
    <name type="synonym">Gossypium nanking</name>
    <dbReference type="NCBI Taxonomy" id="29729"/>
    <lineage>
        <taxon>Eukaryota</taxon>
        <taxon>Viridiplantae</taxon>
        <taxon>Streptophyta</taxon>
        <taxon>Embryophyta</taxon>
        <taxon>Tracheophyta</taxon>
        <taxon>Spermatophyta</taxon>
        <taxon>Magnoliopsida</taxon>
        <taxon>eudicotyledons</taxon>
        <taxon>Gunneridae</taxon>
        <taxon>Pentapetalae</taxon>
        <taxon>rosids</taxon>
        <taxon>malvids</taxon>
        <taxon>Malvales</taxon>
        <taxon>Malvaceae</taxon>
        <taxon>Malvoideae</taxon>
        <taxon>Gossypium</taxon>
    </lineage>
</organism>
<evidence type="ECO:0000313" key="1">
    <source>
        <dbReference type="EMBL" id="KHG19673.1"/>
    </source>
</evidence>
<accession>A0A0B0NYU3</accession>
<evidence type="ECO:0000313" key="2">
    <source>
        <dbReference type="Proteomes" id="UP000032142"/>
    </source>
</evidence>
<dbReference type="Proteomes" id="UP000032142">
    <property type="component" value="Unassembled WGS sequence"/>
</dbReference>
<protein>
    <submittedName>
        <fullName evidence="1">Uncharacterized protein</fullName>
    </submittedName>
</protein>
<proteinExistence type="predicted"/>
<gene>
    <name evidence="1" type="ORF">F383_25015</name>
</gene>
<name>A0A0B0NYU3_GOSAR</name>
<sequence length="9" mass="1047">MHKNNHIGP</sequence>
<keyword evidence="2" id="KW-1185">Reference proteome</keyword>